<feature type="region of interest" description="Disordered" evidence="1">
    <location>
        <begin position="1"/>
        <end position="25"/>
    </location>
</feature>
<protein>
    <submittedName>
        <fullName evidence="2">Uncharacterized protein</fullName>
    </submittedName>
</protein>
<gene>
    <name evidence="2" type="ORF">H0235_004470</name>
</gene>
<dbReference type="AlphaFoldDB" id="A0A834P7J0"/>
<name>A0A834P7J0_VESPE</name>
<organism evidence="2 3">
    <name type="scientific">Vespula pensylvanica</name>
    <name type="common">Western yellow jacket</name>
    <name type="synonym">Wasp</name>
    <dbReference type="NCBI Taxonomy" id="30213"/>
    <lineage>
        <taxon>Eukaryota</taxon>
        <taxon>Metazoa</taxon>
        <taxon>Ecdysozoa</taxon>
        <taxon>Arthropoda</taxon>
        <taxon>Hexapoda</taxon>
        <taxon>Insecta</taxon>
        <taxon>Pterygota</taxon>
        <taxon>Neoptera</taxon>
        <taxon>Endopterygota</taxon>
        <taxon>Hymenoptera</taxon>
        <taxon>Apocrita</taxon>
        <taxon>Aculeata</taxon>
        <taxon>Vespoidea</taxon>
        <taxon>Vespidae</taxon>
        <taxon>Vespinae</taxon>
        <taxon>Vespula</taxon>
    </lineage>
</organism>
<comment type="caution">
    <text evidence="2">The sequence shown here is derived from an EMBL/GenBank/DDBJ whole genome shotgun (WGS) entry which is preliminary data.</text>
</comment>
<proteinExistence type="predicted"/>
<evidence type="ECO:0000256" key="1">
    <source>
        <dbReference type="SAM" id="MobiDB-lite"/>
    </source>
</evidence>
<reference evidence="2" key="1">
    <citation type="journal article" date="2020" name="G3 (Bethesda)">
        <title>High-Quality Assemblies for Three Invasive Social Wasps from the &lt;i&gt;Vespula&lt;/i&gt; Genus.</title>
        <authorList>
            <person name="Harrop T.W.R."/>
            <person name="Guhlin J."/>
            <person name="McLaughlin G.M."/>
            <person name="Permina E."/>
            <person name="Stockwell P."/>
            <person name="Gilligan J."/>
            <person name="Le Lec M.F."/>
            <person name="Gruber M.A.M."/>
            <person name="Quinn O."/>
            <person name="Lovegrove M."/>
            <person name="Duncan E.J."/>
            <person name="Remnant E.J."/>
            <person name="Van Eeckhoven J."/>
            <person name="Graham B."/>
            <person name="Knapp R.A."/>
            <person name="Langford K.W."/>
            <person name="Kronenberg Z."/>
            <person name="Press M.O."/>
            <person name="Eacker S.M."/>
            <person name="Wilson-Rankin E.E."/>
            <person name="Purcell J."/>
            <person name="Lester P.J."/>
            <person name="Dearden P.K."/>
        </authorList>
    </citation>
    <scope>NUCLEOTIDE SEQUENCE</scope>
    <source>
        <strain evidence="2">Volc-1</strain>
    </source>
</reference>
<feature type="region of interest" description="Disordered" evidence="1">
    <location>
        <begin position="79"/>
        <end position="181"/>
    </location>
</feature>
<evidence type="ECO:0000313" key="3">
    <source>
        <dbReference type="Proteomes" id="UP000600918"/>
    </source>
</evidence>
<feature type="compositionally biased region" description="Basic and acidic residues" evidence="1">
    <location>
        <begin position="82"/>
        <end position="93"/>
    </location>
</feature>
<feature type="compositionally biased region" description="Acidic residues" evidence="1">
    <location>
        <begin position="138"/>
        <end position="148"/>
    </location>
</feature>
<evidence type="ECO:0000313" key="2">
    <source>
        <dbReference type="EMBL" id="KAF7431546.1"/>
    </source>
</evidence>
<feature type="compositionally biased region" description="Basic and acidic residues" evidence="1">
    <location>
        <begin position="1"/>
        <end position="18"/>
    </location>
</feature>
<dbReference type="Proteomes" id="UP000600918">
    <property type="component" value="Unassembled WGS sequence"/>
</dbReference>
<keyword evidence="3" id="KW-1185">Reference proteome</keyword>
<sequence length="181" mass="21494">MTEHARDDEPNLREERATPPRRIRHRPVSVTTGVRRWFQEILYEHEEEPPWWWWLWWWRQWWGWWSSLLTKARNRLGRRPLHGNEKEKPEESQPRISSSSSTSEEEIVHIVEPSSGDNREDNFEMSETTPVSFVVGEPDPDAEEELEIGDSFPIDGNDGNSLQGQQFSIPPGLVERRKRLR</sequence>
<dbReference type="EMBL" id="JACSDY010000003">
    <property type="protein sequence ID" value="KAF7431546.1"/>
    <property type="molecule type" value="Genomic_DNA"/>
</dbReference>
<accession>A0A834P7J0</accession>
<feature type="compositionally biased region" description="Polar residues" evidence="1">
    <location>
        <begin position="158"/>
        <end position="168"/>
    </location>
</feature>